<evidence type="ECO:0000313" key="2">
    <source>
        <dbReference type="EMBL" id="SEA13638.1"/>
    </source>
</evidence>
<evidence type="ECO:0000313" key="3">
    <source>
        <dbReference type="Proteomes" id="UP000187280"/>
    </source>
</evidence>
<keyword evidence="3" id="KW-1185">Reference proteome</keyword>
<evidence type="ECO:0008006" key="4">
    <source>
        <dbReference type="Google" id="ProtNLM"/>
    </source>
</evidence>
<keyword evidence="1" id="KW-0812">Transmembrane</keyword>
<dbReference type="InterPro" id="IPR021333">
    <property type="entry name" value="DUF2946"/>
</dbReference>
<dbReference type="Proteomes" id="UP000187280">
    <property type="component" value="Unassembled WGS sequence"/>
</dbReference>
<protein>
    <recommendedName>
        <fullName evidence="4">DUF2946 domain-containing protein</fullName>
    </recommendedName>
</protein>
<proteinExistence type="predicted"/>
<feature type="transmembrane region" description="Helical" evidence="1">
    <location>
        <begin position="20"/>
        <end position="41"/>
    </location>
</feature>
<dbReference type="Pfam" id="PF11162">
    <property type="entry name" value="DUF2946"/>
    <property type="match status" value="1"/>
</dbReference>
<dbReference type="EMBL" id="FNQS01000002">
    <property type="protein sequence ID" value="SEA13638.1"/>
    <property type="molecule type" value="Genomic_DNA"/>
</dbReference>
<reference evidence="2 3" key="1">
    <citation type="submission" date="2016-10" db="EMBL/GenBank/DDBJ databases">
        <authorList>
            <person name="de Groot N.N."/>
        </authorList>
    </citation>
    <scope>NUCLEOTIDE SEQUENCE [LARGE SCALE GENOMIC DNA]</scope>
    <source>
        <strain evidence="2 3">ATCC 29281</strain>
    </source>
</reference>
<accession>A0A1H3YRB6</accession>
<gene>
    <name evidence="2" type="ORF">SAMN02982996_01071</name>
</gene>
<dbReference type="AlphaFoldDB" id="A0A1H3YRB6"/>
<organism evidence="2 3">
    <name type="scientific">Lonsdalea quercina</name>
    <dbReference type="NCBI Taxonomy" id="71657"/>
    <lineage>
        <taxon>Bacteria</taxon>
        <taxon>Pseudomonadati</taxon>
        <taxon>Pseudomonadota</taxon>
        <taxon>Gammaproteobacteria</taxon>
        <taxon>Enterobacterales</taxon>
        <taxon>Pectobacteriaceae</taxon>
        <taxon>Lonsdalea</taxon>
    </lineage>
</organism>
<name>A0A1H3YRB6_9GAMM</name>
<evidence type="ECO:0000256" key="1">
    <source>
        <dbReference type="SAM" id="Phobius"/>
    </source>
</evidence>
<keyword evidence="1" id="KW-0472">Membrane</keyword>
<keyword evidence="1" id="KW-1133">Transmembrane helix</keyword>
<sequence length="151" mass="16676">MLYAKRAMSLFELRRKSEPYWLGIVAVIIIFISPAVSQLLARCHVARPQTALHHRHVAVAASVHEHVPSPSPASHNVVQGHGACGYCMLFSHLPALQIPGDDPVPLIHWLALRTLNTEWPLRISESLYSPQLARAPPFSLAVNSLTARSQV</sequence>